<organism evidence="1 2">
    <name type="scientific">Sphaerobacter thermophilus (strain ATCC 49802 / DSM 20745 / KCCM 41009 / NCIMB 13125 / S 6022)</name>
    <dbReference type="NCBI Taxonomy" id="479434"/>
    <lineage>
        <taxon>Bacteria</taxon>
        <taxon>Pseudomonadati</taxon>
        <taxon>Thermomicrobiota</taxon>
        <taxon>Thermomicrobia</taxon>
        <taxon>Sphaerobacterales</taxon>
        <taxon>Sphaerobacterineae</taxon>
        <taxon>Sphaerobacteraceae</taxon>
        <taxon>Sphaerobacter</taxon>
    </lineage>
</organism>
<dbReference type="EMBL" id="CP001824">
    <property type="protein sequence ID" value="ACZ40249.1"/>
    <property type="molecule type" value="Genomic_DNA"/>
</dbReference>
<dbReference type="InParanoid" id="D1C8V6"/>
<keyword evidence="2" id="KW-1185">Reference proteome</keyword>
<gene>
    <name evidence="1" type="ordered locus">Sthe_2836</name>
</gene>
<dbReference type="KEGG" id="sti:Sthe_2836"/>
<accession>D1C8V6</accession>
<dbReference type="Proteomes" id="UP000002027">
    <property type="component" value="Chromosome 2"/>
</dbReference>
<name>D1C8V6_SPHTD</name>
<sequence length="101" mass="10802">MTRALTPAGVIHAVAGQEPERALVAAIVRQAVDDARAGDAEARAWIASESCARWLAWLVPDHADPAAVQAQLVVDVDAALARRRTTTAARQTRRAQRRAVA</sequence>
<evidence type="ECO:0000313" key="1">
    <source>
        <dbReference type="EMBL" id="ACZ40249.1"/>
    </source>
</evidence>
<proteinExistence type="predicted"/>
<dbReference type="HOGENOM" id="CLU_2289883_0_0_0"/>
<dbReference type="RefSeq" id="WP_012873285.1">
    <property type="nucleotide sequence ID" value="NC_013524.1"/>
</dbReference>
<reference evidence="2" key="1">
    <citation type="submission" date="2009-11" db="EMBL/GenBank/DDBJ databases">
        <title>The complete chromosome 2 of Sphaerobacter thermophilus DSM 20745.</title>
        <authorList>
            <person name="Lucas S."/>
            <person name="Copeland A."/>
            <person name="Lapidus A."/>
            <person name="Glavina del Rio T."/>
            <person name="Dalin E."/>
            <person name="Tice H."/>
            <person name="Bruce D."/>
            <person name="Goodwin L."/>
            <person name="Pitluck S."/>
            <person name="Kyrpides N."/>
            <person name="Mavromatis K."/>
            <person name="Ivanova N."/>
            <person name="Mikhailova N."/>
            <person name="LaButti K.M."/>
            <person name="Clum A."/>
            <person name="Sun H.I."/>
            <person name="Brettin T."/>
            <person name="Detter J.C."/>
            <person name="Han C."/>
            <person name="Larimer F."/>
            <person name="Land M."/>
            <person name="Hauser L."/>
            <person name="Markowitz V."/>
            <person name="Cheng J.F."/>
            <person name="Hugenholtz P."/>
            <person name="Woyke T."/>
            <person name="Wu D."/>
            <person name="Steenblock K."/>
            <person name="Schneider S."/>
            <person name="Pukall R."/>
            <person name="Goeker M."/>
            <person name="Klenk H.P."/>
            <person name="Eisen J.A."/>
        </authorList>
    </citation>
    <scope>NUCLEOTIDE SEQUENCE [LARGE SCALE GENOMIC DNA]</scope>
    <source>
        <strain evidence="2">ATCC 49802 / DSM 20745 / S 6022</strain>
    </source>
</reference>
<reference evidence="1 2" key="2">
    <citation type="journal article" date="2010" name="Stand. Genomic Sci.">
        <title>Complete genome sequence of Desulfohalobium retbaense type strain (HR(100)).</title>
        <authorList>
            <person name="Spring S."/>
            <person name="Nolan M."/>
            <person name="Lapidus A."/>
            <person name="Glavina Del Rio T."/>
            <person name="Copeland A."/>
            <person name="Tice H."/>
            <person name="Cheng J.F."/>
            <person name="Lucas S."/>
            <person name="Land M."/>
            <person name="Chen F."/>
            <person name="Bruce D."/>
            <person name="Goodwin L."/>
            <person name="Pitluck S."/>
            <person name="Ivanova N."/>
            <person name="Mavromatis K."/>
            <person name="Mikhailova N."/>
            <person name="Pati A."/>
            <person name="Chen A."/>
            <person name="Palaniappan K."/>
            <person name="Hauser L."/>
            <person name="Chang Y.J."/>
            <person name="Jeffries C.D."/>
            <person name="Munk C."/>
            <person name="Kiss H."/>
            <person name="Chain P."/>
            <person name="Han C."/>
            <person name="Brettin T."/>
            <person name="Detter J.C."/>
            <person name="Schuler E."/>
            <person name="Goker M."/>
            <person name="Rohde M."/>
            <person name="Bristow J."/>
            <person name="Eisen J.A."/>
            <person name="Markowitz V."/>
            <person name="Hugenholtz P."/>
            <person name="Kyrpides N.C."/>
            <person name="Klenk H.P."/>
        </authorList>
    </citation>
    <scope>NUCLEOTIDE SEQUENCE [LARGE SCALE GENOMIC DNA]</scope>
    <source>
        <strain evidence="2">ATCC 49802 / DSM 20745 / S 6022</strain>
    </source>
</reference>
<evidence type="ECO:0000313" key="2">
    <source>
        <dbReference type="Proteomes" id="UP000002027"/>
    </source>
</evidence>
<dbReference type="AlphaFoldDB" id="D1C8V6"/>
<protein>
    <submittedName>
        <fullName evidence="1">Uncharacterized protein</fullName>
    </submittedName>
</protein>